<accession>A0A0D8IE84</accession>
<dbReference type="PATRIC" id="fig|84022.5.peg.1565"/>
<dbReference type="Proteomes" id="UP000035704">
    <property type="component" value="Chromosome"/>
</dbReference>
<keyword evidence="3" id="KW-1185">Reference proteome</keyword>
<dbReference type="KEGG" id="cace:CACET_c05260"/>
<gene>
    <name evidence="2" type="ORF">CACET_c05260</name>
</gene>
<organism evidence="2 3">
    <name type="scientific">Clostridium aceticum</name>
    <dbReference type="NCBI Taxonomy" id="84022"/>
    <lineage>
        <taxon>Bacteria</taxon>
        <taxon>Bacillati</taxon>
        <taxon>Bacillota</taxon>
        <taxon>Clostridia</taxon>
        <taxon>Eubacteriales</taxon>
        <taxon>Clostridiaceae</taxon>
        <taxon>Clostridium</taxon>
    </lineage>
</organism>
<dbReference type="STRING" id="84022.CACET_c05260"/>
<dbReference type="EMBL" id="CP009687">
    <property type="protein sequence ID" value="AKL94036.1"/>
    <property type="molecule type" value="Genomic_DNA"/>
</dbReference>
<evidence type="ECO:0000313" key="3">
    <source>
        <dbReference type="Proteomes" id="UP000035704"/>
    </source>
</evidence>
<protein>
    <submittedName>
        <fullName evidence="2">Uncharacterized protein</fullName>
    </submittedName>
</protein>
<comment type="similarity">
    <text evidence="1">Belongs to the UPF0751 family.</text>
</comment>
<dbReference type="RefSeq" id="WP_044823106.1">
    <property type="nucleotide sequence ID" value="NZ_CP009687.1"/>
</dbReference>
<dbReference type="InterPro" id="IPR016772">
    <property type="entry name" value="UCP020408"/>
</dbReference>
<name>A0A0D8IE84_9CLOT</name>
<dbReference type="Pfam" id="PF10087">
    <property type="entry name" value="DUF2325"/>
    <property type="match status" value="1"/>
</dbReference>
<proteinExistence type="inferred from homology"/>
<dbReference type="AlphaFoldDB" id="A0A0D8IE84"/>
<reference evidence="2 3" key="1">
    <citation type="submission" date="2014-10" db="EMBL/GenBank/DDBJ databases">
        <title>Genome sequence of Clostridium aceticum DSM 1496.</title>
        <authorList>
            <person name="Poehlein A."/>
            <person name="Schiel-Bengelsdorf B."/>
            <person name="Gottschalk G."/>
            <person name="Duerre P."/>
            <person name="Daniel R."/>
        </authorList>
    </citation>
    <scope>NUCLEOTIDE SEQUENCE [LARGE SCALE GENOMIC DNA]</scope>
    <source>
        <strain evidence="2 3">DSM 1496</strain>
    </source>
</reference>
<evidence type="ECO:0000256" key="1">
    <source>
        <dbReference type="ARBA" id="ARBA00007189"/>
    </source>
</evidence>
<evidence type="ECO:0000313" key="2">
    <source>
        <dbReference type="EMBL" id="AKL94036.1"/>
    </source>
</evidence>
<dbReference type="PIRSF" id="PIRSF020408">
    <property type="entry name" value="UCP020408"/>
    <property type="match status" value="1"/>
</dbReference>
<sequence>MKALLIGADRLGNIPSTLMDYGIRDYIHWTGRKKGMRNFEIPTETDMIIVFYDFIEHNITKIVKEKAKQNNIPCIFSRRACSDLVKQLNNCSGCKSCIMKN</sequence>
<dbReference type="OrthoDB" id="5324142at2"/>